<accession>A0AA90SE70</accession>
<protein>
    <submittedName>
        <fullName evidence="1">Uncharacterized protein</fullName>
    </submittedName>
</protein>
<dbReference type="EMBL" id="JASXSV010000032">
    <property type="protein sequence ID" value="MDP0590172.1"/>
    <property type="molecule type" value="Genomic_DNA"/>
</dbReference>
<gene>
    <name evidence="1" type="ORF">QS748_13685</name>
</gene>
<evidence type="ECO:0000313" key="2">
    <source>
        <dbReference type="Proteomes" id="UP001178148"/>
    </source>
</evidence>
<proteinExistence type="predicted"/>
<dbReference type="AlphaFoldDB" id="A0AA90SE70"/>
<sequence length="145" mass="16574">MTSVKEGKKHKRASESSYLAMLRTDLTRKMSLNDTEHCALPKTLTKNKQGNNITEQKFHHQEKHTFNGVDSVLTITNSFNCLSISEEEKSDSDSDSDFANPFTPSFSKKEFHTKVNTEEVNHSAILKHFFTSPYAKIRNMSLLLF</sequence>
<organism evidence="1 2">
    <name type="scientific">Candidatus Endonucleibacter bathymodioli</name>
    <dbReference type="NCBI Taxonomy" id="539814"/>
    <lineage>
        <taxon>Bacteria</taxon>
        <taxon>Pseudomonadati</taxon>
        <taxon>Pseudomonadota</taxon>
        <taxon>Gammaproteobacteria</taxon>
        <taxon>Oceanospirillales</taxon>
        <taxon>Endozoicomonadaceae</taxon>
        <taxon>Candidatus Endonucleibacter</taxon>
    </lineage>
</organism>
<name>A0AA90SE70_9GAMM</name>
<keyword evidence="2" id="KW-1185">Reference proteome</keyword>
<evidence type="ECO:0000313" key="1">
    <source>
        <dbReference type="EMBL" id="MDP0590172.1"/>
    </source>
</evidence>
<reference evidence="1 2" key="1">
    <citation type="journal article" date="2023" name="bioRxiv">
        <title>An intranuclear bacterial parasite of deep-sea mussels expresses apoptosis inhibitors acquired from its host.</title>
        <authorList>
            <person name="Gonzalez Porras M.A."/>
            <person name="Assie A."/>
            <person name="Tietjen M."/>
            <person name="Violette M."/>
            <person name="Kleiner M."/>
            <person name="Gruber-Vodicka H."/>
            <person name="Dubilier N."/>
            <person name="Leisch N."/>
        </authorList>
    </citation>
    <scope>NUCLEOTIDE SEQUENCE [LARGE SCALE GENOMIC DNA]</scope>
    <source>
        <strain evidence="1">IAP13</strain>
    </source>
</reference>
<comment type="caution">
    <text evidence="1">The sequence shown here is derived from an EMBL/GenBank/DDBJ whole genome shotgun (WGS) entry which is preliminary data.</text>
</comment>
<dbReference type="Proteomes" id="UP001178148">
    <property type="component" value="Unassembled WGS sequence"/>
</dbReference>